<dbReference type="EMBL" id="FJUW01000021">
    <property type="protein sequence ID" value="CZT01125.1"/>
    <property type="molecule type" value="Genomic_DNA"/>
</dbReference>
<dbReference type="InterPro" id="IPR009163">
    <property type="entry name" value="Ap4A_phos1/2"/>
</dbReference>
<feature type="domain" description="ATP adenylyltransferase C-terminal" evidence="1">
    <location>
        <begin position="182"/>
        <end position="289"/>
    </location>
</feature>
<dbReference type="GO" id="GO:0009117">
    <property type="term" value="P:nucleotide metabolic process"/>
    <property type="evidence" value="ECO:0007669"/>
    <property type="project" value="InterPro"/>
</dbReference>
<gene>
    <name evidence="2" type="ORF">RCO7_02775</name>
</gene>
<evidence type="ECO:0000259" key="1">
    <source>
        <dbReference type="Pfam" id="PF09830"/>
    </source>
</evidence>
<keyword evidence="3" id="KW-1185">Reference proteome</keyword>
<proteinExistence type="predicted"/>
<dbReference type="GO" id="GO:0005524">
    <property type="term" value="F:ATP binding"/>
    <property type="evidence" value="ECO:0007669"/>
    <property type="project" value="InterPro"/>
</dbReference>
<reference evidence="3" key="1">
    <citation type="submission" date="2016-03" db="EMBL/GenBank/DDBJ databases">
        <authorList>
            <person name="Ploux O."/>
        </authorList>
    </citation>
    <scope>NUCLEOTIDE SEQUENCE [LARGE SCALE GENOMIC DNA]</scope>
    <source>
        <strain evidence="3">UK7</strain>
    </source>
</reference>
<evidence type="ECO:0000313" key="3">
    <source>
        <dbReference type="Proteomes" id="UP000178129"/>
    </source>
</evidence>
<dbReference type="AlphaFoldDB" id="A0A1E1KSW7"/>
<dbReference type="STRING" id="914237.A0A1E1KSW7"/>
<dbReference type="GO" id="GO:0003877">
    <property type="term" value="F:ATP:ADP adenylyltransferase activity"/>
    <property type="evidence" value="ECO:0007669"/>
    <property type="project" value="InterPro"/>
</dbReference>
<sequence>MALSVARLLELRDYLIEIAKEAGQIMTSQLDQQGVLATFDELTRHGIIQYGPSEIIPLVDDNFAFEVRICSGWSTKPLTVTGPTEAKREIEIDKFGPGSDITLSHPRQIISGLCTSTTHTLALNIYPVFPPQYLLLTKDSYRLQTEPMDLDDMRIVPKPEFLDPATKFRFFPDEDQERDTTKVPYAYILKRFNSEVVMSLEVVLRFYREAVVECTKILREEDTDRSTVGAHNFILTNDWILVIPRRRGLYEGIMVNAAGMMGMPTVSNKELFDIWKRVRPSKALAEFGVAREAPTDRSISGQVVGSSKQVLKLFM</sequence>
<dbReference type="Proteomes" id="UP000178129">
    <property type="component" value="Unassembled WGS sequence"/>
</dbReference>
<dbReference type="InterPro" id="IPR043171">
    <property type="entry name" value="Ap4A_phos1/2-like"/>
</dbReference>
<dbReference type="PANTHER" id="PTHR38420">
    <property type="entry name" value="AP-4-A PHOSPHORYLASE II"/>
    <property type="match status" value="1"/>
</dbReference>
<dbReference type="InterPro" id="IPR019200">
    <property type="entry name" value="ATP_adenylylTrfase_C"/>
</dbReference>
<dbReference type="PANTHER" id="PTHR38420:SF1">
    <property type="entry name" value="PUTATIVE (AFU_ORTHOLOGUE AFUA_5G14690)-RELATED"/>
    <property type="match status" value="1"/>
</dbReference>
<dbReference type="Gene3D" id="3.30.428.70">
    <property type="match status" value="1"/>
</dbReference>
<comment type="caution">
    <text evidence="2">The sequence shown here is derived from an EMBL/GenBank/DDBJ whole genome shotgun (WGS) entry which is preliminary data.</text>
</comment>
<name>A0A1E1KSW7_9HELO</name>
<accession>A0A1E1KSW7</accession>
<organism evidence="2 3">
    <name type="scientific">Rhynchosporium graminicola</name>
    <dbReference type="NCBI Taxonomy" id="2792576"/>
    <lineage>
        <taxon>Eukaryota</taxon>
        <taxon>Fungi</taxon>
        <taxon>Dikarya</taxon>
        <taxon>Ascomycota</taxon>
        <taxon>Pezizomycotina</taxon>
        <taxon>Leotiomycetes</taxon>
        <taxon>Helotiales</taxon>
        <taxon>Ploettnerulaceae</taxon>
        <taxon>Rhynchosporium</taxon>
    </lineage>
</organism>
<protein>
    <recommendedName>
        <fullName evidence="1">ATP adenylyltransferase C-terminal domain-containing protein</fullName>
    </recommendedName>
</protein>
<dbReference type="Pfam" id="PF09830">
    <property type="entry name" value="ATP_transf"/>
    <property type="match status" value="1"/>
</dbReference>
<evidence type="ECO:0000313" key="2">
    <source>
        <dbReference type="EMBL" id="CZT01125.1"/>
    </source>
</evidence>
<dbReference type="InParanoid" id="A0A1E1KSW7"/>